<dbReference type="PANTHER" id="PTHR10039">
    <property type="entry name" value="AMELOGENIN"/>
    <property type="match status" value="1"/>
</dbReference>
<dbReference type="Proteomes" id="UP001140091">
    <property type="component" value="Unassembled WGS sequence"/>
</dbReference>
<keyword evidence="6" id="KW-1185">Reference proteome</keyword>
<feature type="compositionally biased region" description="Polar residues" evidence="3">
    <location>
        <begin position="92"/>
        <end position="104"/>
    </location>
</feature>
<evidence type="ECO:0000256" key="3">
    <source>
        <dbReference type="SAM" id="MobiDB-lite"/>
    </source>
</evidence>
<proteinExistence type="predicted"/>
<accession>A0A9W8MA33</accession>
<evidence type="ECO:0000259" key="4">
    <source>
        <dbReference type="Pfam" id="PF24883"/>
    </source>
</evidence>
<feature type="coiled-coil region" evidence="2">
    <location>
        <begin position="173"/>
        <end position="200"/>
    </location>
</feature>
<dbReference type="PANTHER" id="PTHR10039:SF16">
    <property type="entry name" value="GPI INOSITOL-DEACYLASE"/>
    <property type="match status" value="1"/>
</dbReference>
<sequence length="833" mass="92936">MADEHPQSSKEKKGLGRFFKKTSSRKDDSGETASVSHAIVSSVSSLIHPGLVPSASADCTSIQEADRMVAQFSAQSDNGPSAQREQGEDNTLPPQNLTVTTGSAQAHGLTGKPAQAAVDSAPAATSSGQSTAKDALKVTLNFTQTLMKRLPEIVDGNPVKMALSLVKVIIQIKEAVKDNMDAIERRIASTSAQLAIVEKALADPRTYNEEGNQWMKQFKTTLEREITELLRLSKEWMIRKVADHEKEKGEIAEIFDRVNEARVQFELGTGIAVFKIVNALQNDLRRSLGKDLQVSRIADHKYHLGAQEQEKLRRAVCTPGTRVHILRNIVKWANDTSPQSPSIYWLFGPAGSGKSSITYTIARRFELTRDVDDTITLGGNFFCSRQFDEARGVKCIVRTIAYHLALKCKQFAECLQRCETFDAIYEGPRAQLNELLVRPWAESQCVLARDSSTPPRYLIVIDALDEVEAGGGSEFLRALLDVINEHDMAGLKFFVTSRSDPDLVAYVEGFQRKQLYRLQDVEKEEVEADITKYLEASLPHFAGLRELAGMLEFASGLFICAATLVRHLTRYKPVEQKRILSRILPGSVVSPSPQRPSKATFLLDTLYLQILSDAFYDLESNELSTRLQILHTALCTAEPVSASTVTKLVCDDSNKTDLVFSFTEVADDVLSQLHAVVYFDTQKNILSYHKSFSDFMFDQDRSKEYWCHPSIHHRILTESCFRVMNSGLRFNIANIPSSFILDADDHELPSRVKQNIPPALSYSSRNWSHHLSVMSSITSSPDPVLGILANFLQLHVLFWIEAMNLLKVSDLCEGMLQVAKKWATKVSFVSQKP</sequence>
<evidence type="ECO:0000313" key="5">
    <source>
        <dbReference type="EMBL" id="KAJ2922282.1"/>
    </source>
</evidence>
<dbReference type="InterPro" id="IPR027417">
    <property type="entry name" value="P-loop_NTPase"/>
</dbReference>
<dbReference type="InterPro" id="IPR059179">
    <property type="entry name" value="MLKL-like_MCAfunc"/>
</dbReference>
<feature type="compositionally biased region" description="Polar residues" evidence="3">
    <location>
        <begin position="73"/>
        <end position="84"/>
    </location>
</feature>
<name>A0A9W8MA33_9AGAR</name>
<evidence type="ECO:0000313" key="6">
    <source>
        <dbReference type="Proteomes" id="UP001140091"/>
    </source>
</evidence>
<reference evidence="5" key="1">
    <citation type="submission" date="2022-06" db="EMBL/GenBank/DDBJ databases">
        <title>Genome Sequence of Candolleomyces eurysporus.</title>
        <authorList>
            <person name="Buettner E."/>
        </authorList>
    </citation>
    <scope>NUCLEOTIDE SEQUENCE</scope>
    <source>
        <strain evidence="5">VTCC 930004</strain>
    </source>
</reference>
<dbReference type="EMBL" id="JANBPK010001500">
    <property type="protein sequence ID" value="KAJ2922282.1"/>
    <property type="molecule type" value="Genomic_DNA"/>
</dbReference>
<gene>
    <name evidence="5" type="ORF">H1R20_g14810</name>
</gene>
<evidence type="ECO:0000256" key="2">
    <source>
        <dbReference type="SAM" id="Coils"/>
    </source>
</evidence>
<keyword evidence="2" id="KW-0175">Coiled coil</keyword>
<keyword evidence="1" id="KW-0677">Repeat</keyword>
<feature type="non-terminal residue" evidence="5">
    <location>
        <position position="1"/>
    </location>
</feature>
<feature type="region of interest" description="Disordered" evidence="3">
    <location>
        <begin position="1"/>
        <end position="35"/>
    </location>
</feature>
<comment type="caution">
    <text evidence="5">The sequence shown here is derived from an EMBL/GenBank/DDBJ whole genome shotgun (WGS) entry which is preliminary data.</text>
</comment>
<dbReference type="CDD" id="cd21037">
    <property type="entry name" value="MLKL_NTD"/>
    <property type="match status" value="1"/>
</dbReference>
<dbReference type="InterPro" id="IPR056884">
    <property type="entry name" value="NPHP3-like_N"/>
</dbReference>
<dbReference type="SUPFAM" id="SSF52540">
    <property type="entry name" value="P-loop containing nucleoside triphosphate hydrolases"/>
    <property type="match status" value="1"/>
</dbReference>
<organism evidence="5 6">
    <name type="scientific">Candolleomyces eurysporus</name>
    <dbReference type="NCBI Taxonomy" id="2828524"/>
    <lineage>
        <taxon>Eukaryota</taxon>
        <taxon>Fungi</taxon>
        <taxon>Dikarya</taxon>
        <taxon>Basidiomycota</taxon>
        <taxon>Agaricomycotina</taxon>
        <taxon>Agaricomycetes</taxon>
        <taxon>Agaricomycetidae</taxon>
        <taxon>Agaricales</taxon>
        <taxon>Agaricineae</taxon>
        <taxon>Psathyrellaceae</taxon>
        <taxon>Candolleomyces</taxon>
    </lineage>
</organism>
<feature type="domain" description="Nephrocystin 3-like N-terminal" evidence="4">
    <location>
        <begin position="329"/>
        <end position="498"/>
    </location>
</feature>
<dbReference type="AlphaFoldDB" id="A0A9W8MA33"/>
<protein>
    <recommendedName>
        <fullName evidence="4">Nephrocystin 3-like N-terminal domain-containing protein</fullName>
    </recommendedName>
</protein>
<dbReference type="Pfam" id="PF24883">
    <property type="entry name" value="NPHP3_N"/>
    <property type="match status" value="1"/>
</dbReference>
<evidence type="ECO:0000256" key="1">
    <source>
        <dbReference type="ARBA" id="ARBA00022737"/>
    </source>
</evidence>
<feature type="compositionally biased region" description="Basic and acidic residues" evidence="3">
    <location>
        <begin position="1"/>
        <end position="14"/>
    </location>
</feature>
<dbReference type="OrthoDB" id="3266532at2759"/>
<dbReference type="Gene3D" id="3.40.50.300">
    <property type="entry name" value="P-loop containing nucleotide triphosphate hydrolases"/>
    <property type="match status" value="1"/>
</dbReference>
<feature type="region of interest" description="Disordered" evidence="3">
    <location>
        <begin position="73"/>
        <end position="115"/>
    </location>
</feature>